<reference evidence="2 3" key="1">
    <citation type="submission" date="2018-04" db="EMBL/GenBank/DDBJ databases">
        <title>Active sludge and wastewater microbial communities from Klosterneuburg, Austria.</title>
        <authorList>
            <person name="Wagner M."/>
        </authorList>
    </citation>
    <scope>NUCLEOTIDE SEQUENCE [LARGE SCALE GENOMIC DNA]</scope>
    <source>
        <strain evidence="2 3">Nm49</strain>
    </source>
</reference>
<dbReference type="InterPro" id="IPR001646">
    <property type="entry name" value="5peptide_repeat"/>
</dbReference>
<protein>
    <submittedName>
        <fullName evidence="2">Pentapeptide repeat protein</fullName>
    </submittedName>
</protein>
<dbReference type="AlphaFoldDB" id="A0A2T5GZ77"/>
<dbReference type="Gene3D" id="2.160.20.80">
    <property type="entry name" value="E3 ubiquitin-protein ligase SopA"/>
    <property type="match status" value="1"/>
</dbReference>
<dbReference type="SUPFAM" id="SSF141571">
    <property type="entry name" value="Pentapeptide repeat-like"/>
    <property type="match status" value="1"/>
</dbReference>
<dbReference type="Proteomes" id="UP000244128">
    <property type="component" value="Unassembled WGS sequence"/>
</dbReference>
<dbReference type="RefSeq" id="WP_107804594.1">
    <property type="nucleotide sequence ID" value="NZ_QAOI01000064.1"/>
</dbReference>
<dbReference type="EMBL" id="QAOI01000064">
    <property type="protein sequence ID" value="PTQ64635.1"/>
    <property type="molecule type" value="Genomic_DNA"/>
</dbReference>
<feature type="transmembrane region" description="Helical" evidence="1">
    <location>
        <begin position="189"/>
        <end position="208"/>
    </location>
</feature>
<keyword evidence="1" id="KW-0472">Membrane</keyword>
<feature type="transmembrane region" description="Helical" evidence="1">
    <location>
        <begin position="215"/>
        <end position="234"/>
    </location>
</feature>
<evidence type="ECO:0000313" key="2">
    <source>
        <dbReference type="EMBL" id="PTQ64635.1"/>
    </source>
</evidence>
<keyword evidence="1" id="KW-1133">Transmembrane helix</keyword>
<dbReference type="Pfam" id="PF13599">
    <property type="entry name" value="Pentapeptide_4"/>
    <property type="match status" value="1"/>
</dbReference>
<proteinExistence type="predicted"/>
<feature type="transmembrane region" description="Helical" evidence="1">
    <location>
        <begin position="240"/>
        <end position="260"/>
    </location>
</feature>
<evidence type="ECO:0000256" key="1">
    <source>
        <dbReference type="SAM" id="Phobius"/>
    </source>
</evidence>
<accession>A0A2T5GZ77</accession>
<keyword evidence="1" id="KW-0812">Transmembrane</keyword>
<name>A0A2T5GZ77_9PROT</name>
<organism evidence="2 3">
    <name type="scientific">Nitrosomonas oligotropha</name>
    <dbReference type="NCBI Taxonomy" id="42354"/>
    <lineage>
        <taxon>Bacteria</taxon>
        <taxon>Pseudomonadati</taxon>
        <taxon>Pseudomonadota</taxon>
        <taxon>Betaproteobacteria</taxon>
        <taxon>Nitrosomonadales</taxon>
        <taxon>Nitrosomonadaceae</taxon>
        <taxon>Nitrosomonas</taxon>
    </lineage>
</organism>
<sequence>MELQEHIKLAIENKEFHGEVRNTDLSVRRLSHVFAVDVAFFDVNFKQCDFANSYFRNCRFIRCNFTGATIKDSNFRGSQFEECNFRYTSWEKSILDEHFLDSCLPSEENLARDLVRSLRVNFSQIGNYDAVNKAASIEVSLTGQHLYNAAYSRQSYYRSKYKGWARISNAISHARWKTLDLLWGNGESILRVALSGLVVVIVAALALLHNHSQLIFSDALWSAFYGFWGIQSGVKLPDPYAVTLTIIRFILFGLFMAILVKKLSRR</sequence>
<gene>
    <name evidence="2" type="ORF">C8R26_1646</name>
</gene>
<comment type="caution">
    <text evidence="2">The sequence shown here is derived from an EMBL/GenBank/DDBJ whole genome shotgun (WGS) entry which is preliminary data.</text>
</comment>
<evidence type="ECO:0000313" key="3">
    <source>
        <dbReference type="Proteomes" id="UP000244128"/>
    </source>
</evidence>